<reference evidence="1" key="2">
    <citation type="journal article" date="2011" name="Microb. Ecol.">
        <title>Taxonomic and Functional Metagenomic Profiling of the Microbial Community in the Anoxic Sediment of a Sub-saline Shallow Lake (Laguna de Carrizo, Central Spain).</title>
        <authorList>
            <person name="Ferrer M."/>
            <person name="Guazzaroni M.E."/>
            <person name="Richter M."/>
            <person name="Garcia-Salamanca A."/>
            <person name="Yarza P."/>
            <person name="Suarez-Suarez A."/>
            <person name="Solano J."/>
            <person name="Alcaide M."/>
            <person name="van Dillewijn P."/>
            <person name="Molina-Henares M.A."/>
            <person name="Lopez-Cortes N."/>
            <person name="Al-Ramahi Y."/>
            <person name="Guerrero C."/>
            <person name="Acosta A."/>
            <person name="de Eugenio L.I."/>
            <person name="Martinez V."/>
            <person name="Marques S."/>
            <person name="Rojo F."/>
            <person name="Santero E."/>
            <person name="Genilloud O."/>
            <person name="Perez-Perez J."/>
            <person name="Rossello-Mora R."/>
            <person name="Ramos J.L."/>
        </authorList>
    </citation>
    <scope>NUCLEOTIDE SEQUENCE</scope>
</reference>
<gene>
    <name evidence="1" type="ORF">LDC_1638</name>
</gene>
<dbReference type="EMBL" id="ADZX01000509">
    <property type="protein sequence ID" value="EFK96344.1"/>
    <property type="molecule type" value="Genomic_DNA"/>
</dbReference>
<protein>
    <submittedName>
        <fullName evidence="1">Predicted transcriptional regulator</fullName>
    </submittedName>
</protein>
<evidence type="ECO:0000313" key="1">
    <source>
        <dbReference type="EMBL" id="EFK96344.1"/>
    </source>
</evidence>
<proteinExistence type="predicted"/>
<dbReference type="AlphaFoldDB" id="D9PJC9"/>
<sequence length="236" mass="27348">MEQLSKLEQLAYNELLKNKMLVFKPLDLSRLLGMKIQKTYNLIKSLKKKKVINTTGKRFLSLKNTDEFVIAPSINPPSYISFLTALNYYNFSDETPKMIFLVTTKQSKQIKNFRYVTFSKKRFFGYHSVGNIVIAQKEKAIIDSLLIPKYSGGIKEIIRCLDSSIETININKLIDYAIQMQSKAVNRRLGYIIEKGGYKTDLNKLKKRVGKGYELLDPSLKRKNNFNKTWLLDINI</sequence>
<name>D9PJC9_9ZZZZ</name>
<comment type="caution">
    <text evidence="1">The sequence shown here is derived from an EMBL/GenBank/DDBJ whole genome shotgun (WGS) entry which is preliminary data.</text>
</comment>
<accession>D9PJC9</accession>
<organism evidence="1">
    <name type="scientific">sediment metagenome</name>
    <dbReference type="NCBI Taxonomy" id="749907"/>
    <lineage>
        <taxon>unclassified sequences</taxon>
        <taxon>metagenomes</taxon>
        <taxon>ecological metagenomes</taxon>
    </lineage>
</organism>
<reference evidence="1" key="1">
    <citation type="submission" date="2010-07" db="EMBL/GenBank/DDBJ databases">
        <authorList>
            <consortium name="CONSOLIDER consortium CSD2007-00005"/>
            <person name="Guazzaroni M.-E."/>
            <person name="Richter M."/>
            <person name="Garcia-Salamanca A."/>
            <person name="Yarza P."/>
            <person name="Ferrer M."/>
        </authorList>
    </citation>
    <scope>NUCLEOTIDE SEQUENCE</scope>
</reference>